<evidence type="ECO:0000256" key="1">
    <source>
        <dbReference type="SAM" id="MobiDB-lite"/>
    </source>
</evidence>
<dbReference type="SUPFAM" id="SSF48452">
    <property type="entry name" value="TPR-like"/>
    <property type="match status" value="2"/>
</dbReference>
<feature type="region of interest" description="Disordered" evidence="1">
    <location>
        <begin position="125"/>
        <end position="145"/>
    </location>
</feature>
<dbReference type="EMBL" id="ML977505">
    <property type="protein sequence ID" value="KAF2129943.1"/>
    <property type="molecule type" value="Genomic_DNA"/>
</dbReference>
<evidence type="ECO:0000313" key="2">
    <source>
        <dbReference type="EMBL" id="KAF2129943.1"/>
    </source>
</evidence>
<feature type="region of interest" description="Disordered" evidence="1">
    <location>
        <begin position="737"/>
        <end position="826"/>
    </location>
</feature>
<organism evidence="2 3">
    <name type="scientific">Dothidotthia symphoricarpi CBS 119687</name>
    <dbReference type="NCBI Taxonomy" id="1392245"/>
    <lineage>
        <taxon>Eukaryota</taxon>
        <taxon>Fungi</taxon>
        <taxon>Dikarya</taxon>
        <taxon>Ascomycota</taxon>
        <taxon>Pezizomycotina</taxon>
        <taxon>Dothideomycetes</taxon>
        <taxon>Pleosporomycetidae</taxon>
        <taxon>Pleosporales</taxon>
        <taxon>Dothidotthiaceae</taxon>
        <taxon>Dothidotthia</taxon>
    </lineage>
</organism>
<dbReference type="GO" id="GO:0006383">
    <property type="term" value="P:transcription by RNA polymerase III"/>
    <property type="evidence" value="ECO:0007669"/>
    <property type="project" value="InterPro"/>
</dbReference>
<feature type="compositionally biased region" description="Basic residues" evidence="1">
    <location>
        <begin position="260"/>
        <end position="277"/>
    </location>
</feature>
<dbReference type="RefSeq" id="XP_033524330.1">
    <property type="nucleotide sequence ID" value="XM_033671466.1"/>
</dbReference>
<dbReference type="PANTHER" id="PTHR23082:SF0">
    <property type="entry name" value="GENERAL TRANSCRIPTION FACTOR 3C POLYPEPTIDE 3"/>
    <property type="match status" value="1"/>
</dbReference>
<dbReference type="GeneID" id="54411898"/>
<dbReference type="SMART" id="SM00028">
    <property type="entry name" value="TPR"/>
    <property type="match status" value="3"/>
</dbReference>
<dbReference type="GO" id="GO:0000127">
    <property type="term" value="C:transcription factor TFIIIC complex"/>
    <property type="evidence" value="ECO:0007669"/>
    <property type="project" value="TreeGrafter"/>
</dbReference>
<dbReference type="Gene3D" id="1.25.40.10">
    <property type="entry name" value="Tetratricopeptide repeat domain"/>
    <property type="match status" value="2"/>
</dbReference>
<keyword evidence="3" id="KW-1185">Reference proteome</keyword>
<accession>A0A6A6AF74</accession>
<dbReference type="InterPro" id="IPR011990">
    <property type="entry name" value="TPR-like_helical_dom_sf"/>
</dbReference>
<name>A0A6A6AF74_9PLEO</name>
<proteinExistence type="predicted"/>
<feature type="compositionally biased region" description="Basic residues" evidence="1">
    <location>
        <begin position="216"/>
        <end position="239"/>
    </location>
</feature>
<dbReference type="OrthoDB" id="9991317at2759"/>
<reference evidence="2" key="1">
    <citation type="journal article" date="2020" name="Stud. Mycol.">
        <title>101 Dothideomycetes genomes: a test case for predicting lifestyles and emergence of pathogens.</title>
        <authorList>
            <person name="Haridas S."/>
            <person name="Albert R."/>
            <person name="Binder M."/>
            <person name="Bloem J."/>
            <person name="Labutti K."/>
            <person name="Salamov A."/>
            <person name="Andreopoulos B."/>
            <person name="Baker S."/>
            <person name="Barry K."/>
            <person name="Bills G."/>
            <person name="Bluhm B."/>
            <person name="Cannon C."/>
            <person name="Castanera R."/>
            <person name="Culley D."/>
            <person name="Daum C."/>
            <person name="Ezra D."/>
            <person name="Gonzalez J."/>
            <person name="Henrissat B."/>
            <person name="Kuo A."/>
            <person name="Liang C."/>
            <person name="Lipzen A."/>
            <person name="Lutzoni F."/>
            <person name="Magnuson J."/>
            <person name="Mondo S."/>
            <person name="Nolan M."/>
            <person name="Ohm R."/>
            <person name="Pangilinan J."/>
            <person name="Park H.-J."/>
            <person name="Ramirez L."/>
            <person name="Alfaro M."/>
            <person name="Sun H."/>
            <person name="Tritt A."/>
            <person name="Yoshinaga Y."/>
            <person name="Zwiers L.-H."/>
            <person name="Turgeon B."/>
            <person name="Goodwin S."/>
            <person name="Spatafora J."/>
            <person name="Crous P."/>
            <person name="Grigoriev I."/>
        </authorList>
    </citation>
    <scope>NUCLEOTIDE SEQUENCE</scope>
    <source>
        <strain evidence="2">CBS 119687</strain>
    </source>
</reference>
<dbReference type="Proteomes" id="UP000799771">
    <property type="component" value="Unassembled WGS sequence"/>
</dbReference>
<dbReference type="PANTHER" id="PTHR23082">
    <property type="entry name" value="TRANSCRIPTION INITIATION FACTOR IIIC TFIIIC , POLYPEPTIDE 3-RELATED"/>
    <property type="match status" value="1"/>
</dbReference>
<gene>
    <name evidence="2" type="ORF">P153DRAFT_396281</name>
</gene>
<feature type="compositionally biased region" description="Basic residues" evidence="1">
    <location>
        <begin position="737"/>
        <end position="752"/>
    </location>
</feature>
<protein>
    <submittedName>
        <fullName evidence="2">TPR-like protein</fullName>
    </submittedName>
</protein>
<evidence type="ECO:0000313" key="3">
    <source>
        <dbReference type="Proteomes" id="UP000799771"/>
    </source>
</evidence>
<sequence>MDSRGGFLDQLWASEQPLNDDNGRFAPVTDTFSDDLSNLAVSGQHINEQLHSIVNGQEQHSVVFPHDLDNRFGQPQYGYSQPPAPLIPLSAVEDLQLDNPYTSGGFQDPFNRTFANSLPVVHEGYIPAPGQEEEDDYPTLPAGYRDSLFHDHEYQSSEDDNEYERMLAEEEMLREIEDQDDPEKDKDYSEDEEQQDQGDLDDLEVGEDFEDEDRPRRGRPSTRGMRGRGRGWRGGRGRGRGTTPGRGRGGGSTRDPLSTRGRKRGGKPGRPSGRRGPRPVADPGHEFKELQRHANERFIAHDYQTALEYAQKAVQLNPEIFDAHNIVSEIYGAMGEELKSIEALIIGAPTKRDPGLWHFIIERVNKLDTEEYPTYTDDAKTAVVLECLNQIILLDLTNYEARSHKLEIEARLGHVSKCVQLGRKMLKQLKEDKKGPDTEVLKIIAMMGTSSRKHTKLHLDKIIECFDEAIEVFTGPKRNPTSSDLDWELINIYLDLLDRTGKHDNAISRLKALSRWKQGRRDETYWDDQQDDREFDIEDAPRRITVLDFRRTSQDAKYGQTLPLEIRAKLGLFRLRNSASDFTEAMHHLEMLEPDDHSPGALVWDYEDIFRIVADALHATGHDKEALRFYEPLYRHKSQELGLMSFMGIYTCYKNQEETEKAEQIITIMKNWDSETLDDLAVLAKFFEDHGMREEAMQRAEAVYRNRAAYKLRKLGFKAHDELREYYFNVRRQARGKHSVRKSTVKKNRRLMNKATGTRDPDANEDDSGNEDINKALPSLGPLSERPTQGLFRMRRSAPKPSKAQTFLPVEPANGPVLQPEPQPGALEGLGVPVEAIDHRIFRRKLESLAREFPDELTAARAQHREIVTSFKRLDEISDAAEDRDQDAVNEVISITRELIEEFSSFDLFYDNRKDEFNGYFRRVGTGDLWKESALMVLAVVANNVEDGETDPELKERPDNIPDDFWGVPFDKWCDAFGRYAILLATEGDDQRCFSTLDIAMRSNIFHRMKDYHQQLELCRLVCALAVDDSNQASSAVRWLLRKYPFGSDLFRLYSCVNRLCSFPEGFASGPAHKVLMRYIKTMDYALLTPEQRIWYNFRDNSDKAAWFRNAISSEIVDAVKDHDPALFALYAHVLMCGGSYMAALNYYFRALAIAPEDPILNLSIGVAYIQHAMKRLSENRQFQIQQSLAFMHRYYELRTKDGVAVHCQEAEFNVGRMWHSLGLVTQALPAYERCIYLSKRVKSEAEDRCSDGEWGVEDFATEAAFALQSIYAVTGNLEGARRVTEEVLVIE</sequence>
<dbReference type="InterPro" id="IPR019734">
    <property type="entry name" value="TPR_rpt"/>
</dbReference>
<feature type="compositionally biased region" description="Gly residues" evidence="1">
    <location>
        <begin position="240"/>
        <end position="252"/>
    </location>
</feature>
<dbReference type="InterPro" id="IPR039340">
    <property type="entry name" value="Tfc4/TFIIIC-102/Sfc4"/>
</dbReference>
<feature type="region of interest" description="Disordered" evidence="1">
    <location>
        <begin position="174"/>
        <end position="284"/>
    </location>
</feature>
<feature type="compositionally biased region" description="Acidic residues" evidence="1">
    <location>
        <begin position="177"/>
        <end position="212"/>
    </location>
</feature>